<dbReference type="eggNOG" id="COG3562">
    <property type="taxonomic scope" value="Bacteria"/>
</dbReference>
<protein>
    <submittedName>
        <fullName evidence="2">Capsule polysaccharide biosynthesis</fullName>
    </submittedName>
</protein>
<gene>
    <name evidence="2" type="ordered locus">Cpha266_2330</name>
</gene>
<dbReference type="OrthoDB" id="9794206at2"/>
<dbReference type="HOGENOM" id="CLU_040135_1_0_10"/>
<reference evidence="2 3" key="1">
    <citation type="submission" date="2006-12" db="EMBL/GenBank/DDBJ databases">
        <title>Complete sequence of Chlorobium phaeobacteroides DSM 266.</title>
        <authorList>
            <consortium name="US DOE Joint Genome Institute"/>
            <person name="Copeland A."/>
            <person name="Lucas S."/>
            <person name="Lapidus A."/>
            <person name="Barry K."/>
            <person name="Detter J.C."/>
            <person name="Glavina del Rio T."/>
            <person name="Hammon N."/>
            <person name="Israni S."/>
            <person name="Pitluck S."/>
            <person name="Goltsman E."/>
            <person name="Schmutz J."/>
            <person name="Larimer F."/>
            <person name="Land M."/>
            <person name="Hauser L."/>
            <person name="Mikhailova N."/>
            <person name="Li T."/>
            <person name="Overmann J."/>
            <person name="Bryant D.A."/>
            <person name="Richardson P."/>
        </authorList>
    </citation>
    <scope>NUCLEOTIDE SEQUENCE [LARGE SCALE GENOMIC DNA]</scope>
    <source>
        <strain evidence="2 3">DSM 266</strain>
    </source>
</reference>
<sequence length="440" mass="50415">MIKGGLEAFSGKRMLLLQGPVGPFFRRLARDLRNVGAEVFKVNFNAGDWLFYPKDALNYRGGMERWPAEIECLLKRLRIDLLMLFGDCRPVHRIAHAAASRLGIEIGVFEEGYIRPNYVTLERDGVNGYSLLSNEFHRHIQSAPVEVPEERQVGKTFWPMVLWGFLYFTAGGLGFLFFPHYRHHRPLSVLEALPWIRSVWRKYWYAIREKGVLDELTERWHKRYYLVPLQVHNDAQITEHSGFGDIESFITAVISSFARHAPKGTVLVFKHHPMDRGYQDYSALIRQSSERERIGSRVYYLHDQHLPTLLKHALGVTVINSTVGLSAVHHGVPTKVCGSAIYDREGLTSRKSLGEFWKYAKTEKPDPVMYNRFRAHLIVSTQLNGSFYKLLTHTGLRCGLLWSSRPSLSASGWIERDLYPLVVDTAATALIEIEEDASVM</sequence>
<keyword evidence="3" id="KW-1185">Reference proteome</keyword>
<dbReference type="KEGG" id="cph:Cpha266_2330"/>
<dbReference type="Pfam" id="PF05159">
    <property type="entry name" value="Capsule_synth"/>
    <property type="match status" value="1"/>
</dbReference>
<dbReference type="InterPro" id="IPR007833">
    <property type="entry name" value="Capsule_polysaccharide_synth"/>
</dbReference>
<keyword evidence="1" id="KW-0472">Membrane</keyword>
<dbReference type="RefSeq" id="WP_011746106.1">
    <property type="nucleotide sequence ID" value="NC_008639.1"/>
</dbReference>
<feature type="transmembrane region" description="Helical" evidence="1">
    <location>
        <begin position="157"/>
        <end position="178"/>
    </location>
</feature>
<proteinExistence type="predicted"/>
<dbReference type="GO" id="GO:0015774">
    <property type="term" value="P:polysaccharide transport"/>
    <property type="evidence" value="ECO:0007669"/>
    <property type="project" value="InterPro"/>
</dbReference>
<name>A1BIU3_CHLPD</name>
<dbReference type="GO" id="GO:0000271">
    <property type="term" value="P:polysaccharide biosynthetic process"/>
    <property type="evidence" value="ECO:0007669"/>
    <property type="project" value="InterPro"/>
</dbReference>
<evidence type="ECO:0000313" key="2">
    <source>
        <dbReference type="EMBL" id="ABL66320.1"/>
    </source>
</evidence>
<dbReference type="CDD" id="cd16441">
    <property type="entry name" value="beta_Kdo_transferase_KpsS"/>
    <property type="match status" value="1"/>
</dbReference>
<accession>A1BIU3</accession>
<dbReference type="Proteomes" id="UP000008701">
    <property type="component" value="Chromosome"/>
</dbReference>
<organism evidence="2 3">
    <name type="scientific">Chlorobium phaeobacteroides (strain DSM 266 / SMG 266 / 2430)</name>
    <dbReference type="NCBI Taxonomy" id="290317"/>
    <lineage>
        <taxon>Bacteria</taxon>
        <taxon>Pseudomonadati</taxon>
        <taxon>Chlorobiota</taxon>
        <taxon>Chlorobiia</taxon>
        <taxon>Chlorobiales</taxon>
        <taxon>Chlorobiaceae</taxon>
        <taxon>Chlorobium/Pelodictyon group</taxon>
        <taxon>Chlorobium</taxon>
    </lineage>
</organism>
<keyword evidence="1" id="KW-0812">Transmembrane</keyword>
<evidence type="ECO:0000256" key="1">
    <source>
        <dbReference type="SAM" id="Phobius"/>
    </source>
</evidence>
<dbReference type="EMBL" id="CP000492">
    <property type="protein sequence ID" value="ABL66320.1"/>
    <property type="molecule type" value="Genomic_DNA"/>
</dbReference>
<dbReference type="STRING" id="290317.Cpha266_2330"/>
<evidence type="ECO:0000313" key="3">
    <source>
        <dbReference type="Proteomes" id="UP000008701"/>
    </source>
</evidence>
<dbReference type="AlphaFoldDB" id="A1BIU3"/>
<keyword evidence="1" id="KW-1133">Transmembrane helix</keyword>